<dbReference type="GO" id="GO:0010045">
    <property type="term" value="P:response to nickel cation"/>
    <property type="evidence" value="ECO:0007669"/>
    <property type="project" value="TreeGrafter"/>
</dbReference>
<evidence type="ECO:0000256" key="11">
    <source>
        <dbReference type="ARBA" id="ARBA00023136"/>
    </source>
</evidence>
<comment type="caution">
    <text evidence="15">The sequence shown here is derived from an EMBL/GenBank/DDBJ whole genome shotgun (WGS) entry which is preliminary data.</text>
</comment>
<keyword evidence="5" id="KW-1003">Cell membrane</keyword>
<name>A0A919SB08_9ACTN</name>
<keyword evidence="4 13" id="KW-0813">Transport</keyword>
<evidence type="ECO:0000256" key="14">
    <source>
        <dbReference type="SAM" id="MobiDB-lite"/>
    </source>
</evidence>
<feature type="region of interest" description="Disordered" evidence="14">
    <location>
        <begin position="330"/>
        <end position="351"/>
    </location>
</feature>
<evidence type="ECO:0000256" key="10">
    <source>
        <dbReference type="ARBA" id="ARBA00023112"/>
    </source>
</evidence>
<feature type="transmembrane region" description="Helical" evidence="13">
    <location>
        <begin position="300"/>
        <end position="321"/>
    </location>
</feature>
<keyword evidence="11 13" id="KW-0472">Membrane</keyword>
<dbReference type="InterPro" id="IPR011541">
    <property type="entry name" value="Ni/Co_transpt_high_affinity"/>
</dbReference>
<protein>
    <recommendedName>
        <fullName evidence="13">Nickel/cobalt efflux system</fullName>
    </recommendedName>
</protein>
<feature type="transmembrane region" description="Helical" evidence="13">
    <location>
        <begin position="433"/>
        <end position="454"/>
    </location>
</feature>
<feature type="transmembrane region" description="Helical" evidence="13">
    <location>
        <begin position="266"/>
        <end position="294"/>
    </location>
</feature>
<evidence type="ECO:0000256" key="2">
    <source>
        <dbReference type="ARBA" id="ARBA00004651"/>
    </source>
</evidence>
<dbReference type="Pfam" id="PF03824">
    <property type="entry name" value="NicO"/>
    <property type="match status" value="1"/>
</dbReference>
<dbReference type="InterPro" id="IPR051224">
    <property type="entry name" value="NiCoT_RcnA"/>
</dbReference>
<comment type="subcellular location">
    <subcellularLocation>
        <location evidence="2 13">Cell membrane</location>
        <topology evidence="2 13">Multi-pass membrane protein</topology>
    </subcellularLocation>
</comment>
<evidence type="ECO:0000256" key="7">
    <source>
        <dbReference type="ARBA" id="ARBA00022692"/>
    </source>
</evidence>
<keyword evidence="7 13" id="KW-0812">Transmembrane</keyword>
<dbReference type="AlphaFoldDB" id="A0A919SB08"/>
<keyword evidence="16" id="KW-1185">Reference proteome</keyword>
<comment type="function">
    <text evidence="1">Efflux system for nickel and cobalt.</text>
</comment>
<keyword evidence="9" id="KW-0406">Ion transport</keyword>
<feature type="transmembrane region" description="Helical" evidence="13">
    <location>
        <begin position="356"/>
        <end position="381"/>
    </location>
</feature>
<keyword evidence="10" id="KW-0921">Nickel transport</keyword>
<keyword evidence="8 13" id="KW-1133">Transmembrane helix</keyword>
<keyword evidence="3" id="KW-0171">Cobalt transport</keyword>
<dbReference type="RefSeq" id="WP_212995944.1">
    <property type="nucleotide sequence ID" value="NZ_BAAATW010000002.1"/>
</dbReference>
<dbReference type="GO" id="GO:0046583">
    <property type="term" value="F:monoatomic cation efflux transmembrane transporter activity"/>
    <property type="evidence" value="ECO:0007669"/>
    <property type="project" value="TreeGrafter"/>
</dbReference>
<evidence type="ECO:0000256" key="4">
    <source>
        <dbReference type="ARBA" id="ARBA00022448"/>
    </source>
</evidence>
<keyword evidence="12" id="KW-0170">Cobalt</keyword>
<evidence type="ECO:0000256" key="12">
    <source>
        <dbReference type="ARBA" id="ARBA00023285"/>
    </source>
</evidence>
<evidence type="ECO:0000313" key="16">
    <source>
        <dbReference type="Proteomes" id="UP000680865"/>
    </source>
</evidence>
<evidence type="ECO:0000256" key="1">
    <source>
        <dbReference type="ARBA" id="ARBA00002510"/>
    </source>
</evidence>
<gene>
    <name evidence="15" type="ORF">Aco04nite_09710</name>
</gene>
<evidence type="ECO:0000256" key="3">
    <source>
        <dbReference type="ARBA" id="ARBA00022426"/>
    </source>
</evidence>
<dbReference type="GO" id="GO:0015099">
    <property type="term" value="F:nickel cation transmembrane transporter activity"/>
    <property type="evidence" value="ECO:0007669"/>
    <property type="project" value="UniProtKB-UniRule"/>
</dbReference>
<evidence type="ECO:0000256" key="5">
    <source>
        <dbReference type="ARBA" id="ARBA00022475"/>
    </source>
</evidence>
<proteinExistence type="inferred from homology"/>
<feature type="transmembrane region" description="Helical" evidence="13">
    <location>
        <begin position="387"/>
        <end position="413"/>
    </location>
</feature>
<dbReference type="GO" id="GO:0032025">
    <property type="term" value="P:response to cobalt ion"/>
    <property type="evidence" value="ECO:0007669"/>
    <property type="project" value="TreeGrafter"/>
</dbReference>
<accession>A0A919SB08</accession>
<dbReference type="PANTHER" id="PTHR40659">
    <property type="entry name" value="NICKEL/COBALT EFFLUX SYSTEM RCNA"/>
    <property type="match status" value="1"/>
</dbReference>
<dbReference type="GO" id="GO:0005886">
    <property type="term" value="C:plasma membrane"/>
    <property type="evidence" value="ECO:0007669"/>
    <property type="project" value="UniProtKB-SubCell"/>
</dbReference>
<dbReference type="EMBL" id="BOQP01000004">
    <property type="protein sequence ID" value="GIM68197.1"/>
    <property type="molecule type" value="Genomic_DNA"/>
</dbReference>
<evidence type="ECO:0000256" key="9">
    <source>
        <dbReference type="ARBA" id="ARBA00023065"/>
    </source>
</evidence>
<evidence type="ECO:0000256" key="8">
    <source>
        <dbReference type="ARBA" id="ARBA00022989"/>
    </source>
</evidence>
<dbReference type="Proteomes" id="UP000680865">
    <property type="component" value="Unassembled WGS sequence"/>
</dbReference>
<reference evidence="15" key="1">
    <citation type="submission" date="2021-03" db="EMBL/GenBank/DDBJ databases">
        <title>Whole genome shotgun sequence of Actinoplanes consettensis NBRC 14913.</title>
        <authorList>
            <person name="Komaki H."/>
            <person name="Tamura T."/>
        </authorList>
    </citation>
    <scope>NUCLEOTIDE SEQUENCE</scope>
    <source>
        <strain evidence="15">NBRC 14913</strain>
    </source>
</reference>
<evidence type="ECO:0000256" key="13">
    <source>
        <dbReference type="RuleBase" id="RU362101"/>
    </source>
</evidence>
<evidence type="ECO:0000256" key="6">
    <source>
        <dbReference type="ARBA" id="ARBA00022596"/>
    </source>
</evidence>
<dbReference type="PANTHER" id="PTHR40659:SF1">
    <property type="entry name" value="NICKEL_COBALT EFFLUX SYSTEM RCNA"/>
    <property type="match status" value="1"/>
</dbReference>
<comment type="similarity">
    <text evidence="13">Belongs to the NiCoT transporter (TC 2.A.52) family.</text>
</comment>
<feature type="transmembrane region" description="Helical" evidence="13">
    <location>
        <begin position="224"/>
        <end position="245"/>
    </location>
</feature>
<evidence type="ECO:0000313" key="15">
    <source>
        <dbReference type="EMBL" id="GIM68197.1"/>
    </source>
</evidence>
<sequence>MTTTAPGRARRAPAWLLAPLVAMALIVLPASAAWAHPLDISRQTSYVTVATDAVTVEVDLAAGVLVAPAFIADLDADSDKTFTPAEGRQYAQRLLAKVSLRIDDAPVPLTLSGVELPTYPQARAGYGVLHVTATAPLAPADGGHTLFYRNGFAPQKPQYEVAVLAPKKAPVTIGEQHRDEAQQQVRTTFTVLGDTAVAPQRDSHPSGWGVERLLSMVENPSGSLGVTLIALVLAMVLGAFHALTPGHGKTMMAAYLVGSGGRVRDALTLGASVTVTHTSSVLAIGAVALLAGHFAVPQMWVPGLELVSGVLVLGLGLRLLWQRRWSRTHDHGHHHEHDHDHDHGARDHDHGARPGMASVVALGVSGGLVPCPEALGVMILAVGLGHIAVGMLLILSFSVGLAAVLIGIGVLLVRARTVAALSGRFSSGAPARLARLLPPASAIVVVALGAGLIARTLSGSG</sequence>
<keyword evidence="6" id="KW-0533">Nickel</keyword>
<organism evidence="15 16">
    <name type="scientific">Winogradskya consettensis</name>
    <dbReference type="NCBI Taxonomy" id="113560"/>
    <lineage>
        <taxon>Bacteria</taxon>
        <taxon>Bacillati</taxon>
        <taxon>Actinomycetota</taxon>
        <taxon>Actinomycetes</taxon>
        <taxon>Micromonosporales</taxon>
        <taxon>Micromonosporaceae</taxon>
        <taxon>Winogradskya</taxon>
    </lineage>
</organism>
<dbReference type="GO" id="GO:0006824">
    <property type="term" value="P:cobalt ion transport"/>
    <property type="evidence" value="ECO:0007669"/>
    <property type="project" value="UniProtKB-KW"/>
</dbReference>